<proteinExistence type="predicted"/>
<gene>
    <name evidence="4" type="ORF">A2682_01890</name>
</gene>
<protein>
    <recommendedName>
        <fullName evidence="6">MBL fold metallo-hydrolase</fullName>
    </recommendedName>
</protein>
<evidence type="ECO:0000313" key="4">
    <source>
        <dbReference type="EMBL" id="OHA49998.1"/>
    </source>
</evidence>
<dbReference type="CDD" id="cd16295">
    <property type="entry name" value="TTHA0252-CPSF-like_MBL-fold"/>
    <property type="match status" value="1"/>
</dbReference>
<dbReference type="PANTHER" id="PTHR11203">
    <property type="entry name" value="CLEAVAGE AND POLYADENYLATION SPECIFICITY FACTOR FAMILY MEMBER"/>
    <property type="match status" value="1"/>
</dbReference>
<dbReference type="Proteomes" id="UP000178690">
    <property type="component" value="Unassembled WGS sequence"/>
</dbReference>
<organism evidence="4 5">
    <name type="scientific">Terrybacteria sp. (strain RIFCSPHIGHO2_01_FULL_58_15)</name>
    <dbReference type="NCBI Taxonomy" id="1802363"/>
    <lineage>
        <taxon>Bacteria</taxon>
        <taxon>Candidatus Terryibacteriota</taxon>
    </lineage>
</organism>
<reference evidence="4 5" key="1">
    <citation type="journal article" date="2016" name="Nat. Commun.">
        <title>Thousands of microbial genomes shed light on interconnected biogeochemical processes in an aquifer system.</title>
        <authorList>
            <person name="Anantharaman K."/>
            <person name="Brown C.T."/>
            <person name="Hug L.A."/>
            <person name="Sharon I."/>
            <person name="Castelle C.J."/>
            <person name="Probst A.J."/>
            <person name="Thomas B.C."/>
            <person name="Singh A."/>
            <person name="Wilkins M.J."/>
            <person name="Karaoz U."/>
            <person name="Brodie E.L."/>
            <person name="Williams K.H."/>
            <person name="Hubbard S.S."/>
            <person name="Banfield J.F."/>
        </authorList>
    </citation>
    <scope>NUCLEOTIDE SEQUENCE [LARGE SCALE GENOMIC DNA]</scope>
    <source>
        <strain evidence="5">RIFCSPHIGHO2_01_FULL_58_15</strain>
    </source>
</reference>
<comment type="caution">
    <text evidence="4">The sequence shown here is derived from an EMBL/GenBank/DDBJ whole genome shotgun (WGS) entry which is preliminary data.</text>
</comment>
<dbReference type="InterPro" id="IPR050698">
    <property type="entry name" value="MBL"/>
</dbReference>
<dbReference type="Pfam" id="PF07521">
    <property type="entry name" value="RMMBL"/>
    <property type="match status" value="1"/>
</dbReference>
<evidence type="ECO:0000256" key="1">
    <source>
        <dbReference type="ARBA" id="ARBA00022801"/>
    </source>
</evidence>
<evidence type="ECO:0000313" key="5">
    <source>
        <dbReference type="Proteomes" id="UP000178690"/>
    </source>
</evidence>
<dbReference type="InterPro" id="IPR011108">
    <property type="entry name" value="RMMBL"/>
</dbReference>
<keyword evidence="1" id="KW-0378">Hydrolase</keyword>
<dbReference type="InterPro" id="IPR022712">
    <property type="entry name" value="Beta_Casp"/>
</dbReference>
<dbReference type="Pfam" id="PF10996">
    <property type="entry name" value="Beta-Casp"/>
    <property type="match status" value="1"/>
</dbReference>
<name>A0A1G2PNT1_TERXR</name>
<dbReference type="Gene3D" id="3.60.15.10">
    <property type="entry name" value="Ribonuclease Z/Hydroxyacylglutathione hydrolase-like"/>
    <property type="match status" value="1"/>
</dbReference>
<dbReference type="SUPFAM" id="SSF56281">
    <property type="entry name" value="Metallo-hydrolase/oxidoreductase"/>
    <property type="match status" value="1"/>
</dbReference>
<evidence type="ECO:0008006" key="6">
    <source>
        <dbReference type="Google" id="ProtNLM"/>
    </source>
</evidence>
<dbReference type="InterPro" id="IPR001279">
    <property type="entry name" value="Metallo-B-lactamas"/>
</dbReference>
<dbReference type="SMART" id="SM01027">
    <property type="entry name" value="Beta-Casp"/>
    <property type="match status" value="1"/>
</dbReference>
<dbReference type="Pfam" id="PF00753">
    <property type="entry name" value="Lactamase_B"/>
    <property type="match status" value="1"/>
</dbReference>
<dbReference type="EMBL" id="MHST01000002">
    <property type="protein sequence ID" value="OHA49998.1"/>
    <property type="molecule type" value="Genomic_DNA"/>
</dbReference>
<dbReference type="PANTHER" id="PTHR11203:SF37">
    <property type="entry name" value="INTEGRATOR COMPLEX SUBUNIT 11"/>
    <property type="match status" value="1"/>
</dbReference>
<dbReference type="GO" id="GO:0016787">
    <property type="term" value="F:hydrolase activity"/>
    <property type="evidence" value="ECO:0007669"/>
    <property type="project" value="UniProtKB-KW"/>
</dbReference>
<dbReference type="SMART" id="SM00849">
    <property type="entry name" value="Lactamase_B"/>
    <property type="match status" value="1"/>
</dbReference>
<dbReference type="AlphaFoldDB" id="A0A1G2PNT1"/>
<dbReference type="Gene3D" id="3.40.50.10890">
    <property type="match status" value="1"/>
</dbReference>
<dbReference type="GO" id="GO:0004521">
    <property type="term" value="F:RNA endonuclease activity"/>
    <property type="evidence" value="ECO:0007669"/>
    <property type="project" value="TreeGrafter"/>
</dbReference>
<feature type="domain" description="Metallo-beta-lactamase" evidence="2">
    <location>
        <begin position="14"/>
        <end position="235"/>
    </location>
</feature>
<dbReference type="InterPro" id="IPR036866">
    <property type="entry name" value="RibonucZ/Hydroxyglut_hydro"/>
</dbReference>
<evidence type="ECO:0000259" key="3">
    <source>
        <dbReference type="SMART" id="SM01027"/>
    </source>
</evidence>
<sequence length="451" mass="49642">MIAISFLGGTREATGSQFLLETDRAKILIDCGLHQGCHFCEGNNLAPFSYDPAAIDAVVVTHAHLDHSGLLPKLVREGFRGRIFATAPTRDFSEILLEDSAGLIEEEMRGRGKEPPYGPPDVAPTIARFTPLSYREPQEIAPGVSIELFDAGHVLGSASVVAEVGGKRIVFSGDLGNSPMPLLKDRESPDRADYVLIESTYGDRIHEDRNERRAKLHEMIGTTIKQKGTLLIPAFAFERTQELLAEMNTLVESGRIPRIPVFVDSPLAIKATAIYQRYSSYYNPREQQAIREGDLPFQFPGLRFTKTVEESKEINDVPPPKIIIAGSGMMQGGRVLHHARRYLSDPHSTLLIVGYQAAGSLGRRLLTHARRARIFSETVAVRARVRAIGGYSAHADQEGLLDWLSAIPSRPKKVFPVQGEPAAALALRNEIRDGLGIEAEVPFRGERLALE</sequence>
<dbReference type="STRING" id="1802363.A2682_01890"/>
<accession>A0A1G2PNT1</accession>
<feature type="domain" description="Beta-Casp" evidence="3">
    <location>
        <begin position="240"/>
        <end position="365"/>
    </location>
</feature>
<evidence type="ECO:0000259" key="2">
    <source>
        <dbReference type="SMART" id="SM00849"/>
    </source>
</evidence>